<keyword evidence="4 6" id="KW-0072">Autophagy</keyword>
<dbReference type="GO" id="GO:0034045">
    <property type="term" value="C:phagophore assembly site membrane"/>
    <property type="evidence" value="ECO:0007669"/>
    <property type="project" value="UniProtKB-SubCell"/>
</dbReference>
<dbReference type="PANTHER" id="PTHR13222">
    <property type="entry name" value="RB1-INDUCIBLE COILED-COIL"/>
    <property type="match status" value="1"/>
</dbReference>
<keyword evidence="12" id="KW-1185">Reference proteome</keyword>
<dbReference type="OrthoDB" id="447953at2759"/>
<evidence type="ECO:0000256" key="6">
    <source>
        <dbReference type="RuleBase" id="RU367075"/>
    </source>
</evidence>
<dbReference type="GO" id="GO:1903599">
    <property type="term" value="P:positive regulation of autophagy of mitochondrion"/>
    <property type="evidence" value="ECO:0007669"/>
    <property type="project" value="UniProtKB-UniRule"/>
</dbReference>
<feature type="domain" description="Autophagy-related protein 11 C-terminal" evidence="10">
    <location>
        <begin position="921"/>
        <end position="1031"/>
    </location>
</feature>
<feature type="compositionally biased region" description="Polar residues" evidence="8">
    <location>
        <begin position="1100"/>
        <end position="1113"/>
    </location>
</feature>
<keyword evidence="2 6" id="KW-0813">Transport</keyword>
<comment type="subunit">
    <text evidence="6">Homodimer.</text>
</comment>
<feature type="region of interest" description="Disordered" evidence="8">
    <location>
        <begin position="1298"/>
        <end position="1335"/>
    </location>
</feature>
<evidence type="ECO:0000256" key="2">
    <source>
        <dbReference type="ARBA" id="ARBA00022448"/>
    </source>
</evidence>
<evidence type="ECO:0000256" key="3">
    <source>
        <dbReference type="ARBA" id="ARBA00022927"/>
    </source>
</evidence>
<evidence type="ECO:0000256" key="4">
    <source>
        <dbReference type="ARBA" id="ARBA00023006"/>
    </source>
</evidence>
<evidence type="ECO:0000256" key="7">
    <source>
        <dbReference type="SAM" id="Coils"/>
    </source>
</evidence>
<feature type="compositionally biased region" description="Polar residues" evidence="8">
    <location>
        <begin position="1257"/>
        <end position="1266"/>
    </location>
</feature>
<dbReference type="GO" id="GO:0034517">
    <property type="term" value="P:ribophagy"/>
    <property type="evidence" value="ECO:0007669"/>
    <property type="project" value="TreeGrafter"/>
</dbReference>
<dbReference type="Proteomes" id="UP000053647">
    <property type="component" value="Unassembled WGS sequence"/>
</dbReference>
<reference evidence="12" key="2">
    <citation type="submission" date="2015-01" db="EMBL/GenBank/DDBJ databases">
        <title>Evolutionary Origins and Diversification of the Mycorrhizal Mutualists.</title>
        <authorList>
            <consortium name="DOE Joint Genome Institute"/>
            <consortium name="Mycorrhizal Genomics Consortium"/>
            <person name="Kohler A."/>
            <person name="Kuo A."/>
            <person name="Nagy L.G."/>
            <person name="Floudas D."/>
            <person name="Copeland A."/>
            <person name="Barry K.W."/>
            <person name="Cichocki N."/>
            <person name="Veneault-Fourrey C."/>
            <person name="LaButti K."/>
            <person name="Lindquist E.A."/>
            <person name="Lipzen A."/>
            <person name="Lundell T."/>
            <person name="Morin E."/>
            <person name="Murat C."/>
            <person name="Riley R."/>
            <person name="Ohm R."/>
            <person name="Sun H."/>
            <person name="Tunlid A."/>
            <person name="Henrissat B."/>
            <person name="Grigoriev I.V."/>
            <person name="Hibbett D.S."/>
            <person name="Martin F."/>
        </authorList>
    </citation>
    <scope>NUCLEOTIDE SEQUENCE [LARGE SCALE GENOMIC DNA]</scope>
    <source>
        <strain evidence="12">ATCC 200175</strain>
    </source>
</reference>
<accession>A0A0C9TZQ0</accession>
<feature type="coiled-coil region" evidence="7">
    <location>
        <begin position="556"/>
        <end position="611"/>
    </location>
</feature>
<comment type="subcellular location">
    <subcellularLocation>
        <location evidence="6">Preautophagosomal structure membrane</location>
        <topology evidence="6">Peripheral membrane protein</topology>
    </subcellularLocation>
    <subcellularLocation>
        <location evidence="6">Vacuole membrane</location>
        <topology evidence="6">Peripheral membrane protein</topology>
    </subcellularLocation>
    <text evidence="6">During pexophagy, accumulates in the vacuolar membrane region, where the peroxisomes contact the vacuole.</text>
</comment>
<dbReference type="InterPro" id="IPR019460">
    <property type="entry name" value="Atg11_C"/>
</dbReference>
<feature type="compositionally biased region" description="Pro residues" evidence="8">
    <location>
        <begin position="1063"/>
        <end position="1076"/>
    </location>
</feature>
<dbReference type="GO" id="GO:0005774">
    <property type="term" value="C:vacuolar membrane"/>
    <property type="evidence" value="ECO:0007669"/>
    <property type="project" value="UniProtKB-SubCell"/>
</dbReference>
<dbReference type="GO" id="GO:0060090">
    <property type="term" value="F:molecular adaptor activity"/>
    <property type="evidence" value="ECO:0007669"/>
    <property type="project" value="TreeGrafter"/>
</dbReference>
<gene>
    <name evidence="11" type="ORF">PAXINDRAFT_168901</name>
</gene>
<feature type="coiled-coil region" evidence="7">
    <location>
        <begin position="743"/>
        <end position="805"/>
    </location>
</feature>
<reference evidence="11 12" key="1">
    <citation type="submission" date="2014-06" db="EMBL/GenBank/DDBJ databases">
        <authorList>
            <consortium name="DOE Joint Genome Institute"/>
            <person name="Kuo A."/>
            <person name="Kohler A."/>
            <person name="Nagy L.G."/>
            <person name="Floudas D."/>
            <person name="Copeland A."/>
            <person name="Barry K.W."/>
            <person name="Cichocki N."/>
            <person name="Veneault-Fourrey C."/>
            <person name="LaButti K."/>
            <person name="Lindquist E.A."/>
            <person name="Lipzen A."/>
            <person name="Lundell T."/>
            <person name="Morin E."/>
            <person name="Murat C."/>
            <person name="Sun H."/>
            <person name="Tunlid A."/>
            <person name="Henrissat B."/>
            <person name="Grigoriev I.V."/>
            <person name="Hibbett D.S."/>
            <person name="Martin F."/>
            <person name="Nordberg H.P."/>
            <person name="Cantor M.N."/>
            <person name="Hua S.X."/>
        </authorList>
    </citation>
    <scope>NUCLEOTIDE SEQUENCE [LARGE SCALE GENOMIC DNA]</scope>
    <source>
        <strain evidence="11 12">ATCC 200175</strain>
    </source>
</reference>
<dbReference type="GO" id="GO:0061709">
    <property type="term" value="P:reticulophagy"/>
    <property type="evidence" value="ECO:0007669"/>
    <property type="project" value="TreeGrafter"/>
</dbReference>
<dbReference type="InterPro" id="IPR040040">
    <property type="entry name" value="ATG11"/>
</dbReference>
<proteinExistence type="inferred from homology"/>
<feature type="region of interest" description="Disordered" evidence="8">
    <location>
        <begin position="1036"/>
        <end position="1188"/>
    </location>
</feature>
<dbReference type="GO" id="GO:0000422">
    <property type="term" value="P:autophagy of mitochondrion"/>
    <property type="evidence" value="ECO:0007669"/>
    <property type="project" value="TreeGrafter"/>
</dbReference>
<keyword evidence="6" id="KW-0926">Vacuole</keyword>
<dbReference type="GO" id="GO:0015031">
    <property type="term" value="P:protein transport"/>
    <property type="evidence" value="ECO:0007669"/>
    <property type="project" value="UniProtKB-KW"/>
</dbReference>
<dbReference type="HOGENOM" id="CLU_004046_0_0_1"/>
<keyword evidence="6" id="KW-0472">Membrane</keyword>
<dbReference type="GO" id="GO:0019901">
    <property type="term" value="F:protein kinase binding"/>
    <property type="evidence" value="ECO:0007669"/>
    <property type="project" value="TreeGrafter"/>
</dbReference>
<name>A0A0C9TZQ0_PAXIN</name>
<dbReference type="GO" id="GO:0000045">
    <property type="term" value="P:autophagosome assembly"/>
    <property type="evidence" value="ECO:0007669"/>
    <property type="project" value="UniProtKB-UniRule"/>
</dbReference>
<feature type="compositionally biased region" description="Low complexity" evidence="8">
    <location>
        <begin position="1178"/>
        <end position="1188"/>
    </location>
</feature>
<evidence type="ECO:0000259" key="10">
    <source>
        <dbReference type="Pfam" id="PF10377"/>
    </source>
</evidence>
<evidence type="ECO:0000313" key="12">
    <source>
        <dbReference type="Proteomes" id="UP000053647"/>
    </source>
</evidence>
<evidence type="ECO:0000256" key="1">
    <source>
        <dbReference type="ARBA" id="ARBA00009729"/>
    </source>
</evidence>
<organism evidence="11 12">
    <name type="scientific">Paxillus involutus ATCC 200175</name>
    <dbReference type="NCBI Taxonomy" id="664439"/>
    <lineage>
        <taxon>Eukaryota</taxon>
        <taxon>Fungi</taxon>
        <taxon>Dikarya</taxon>
        <taxon>Basidiomycota</taxon>
        <taxon>Agaricomycotina</taxon>
        <taxon>Agaricomycetes</taxon>
        <taxon>Agaricomycetidae</taxon>
        <taxon>Boletales</taxon>
        <taxon>Paxilineae</taxon>
        <taxon>Paxillaceae</taxon>
        <taxon>Paxillus</taxon>
    </lineage>
</organism>
<feature type="coiled-coil region" evidence="7">
    <location>
        <begin position="647"/>
        <end position="709"/>
    </location>
</feature>
<dbReference type="Pfam" id="PF10377">
    <property type="entry name" value="ATG11"/>
    <property type="match status" value="1"/>
</dbReference>
<keyword evidence="3 6" id="KW-0653">Protein transport</keyword>
<protein>
    <recommendedName>
        <fullName evidence="6">Autophagy-related protein 11</fullName>
    </recommendedName>
</protein>
<dbReference type="PANTHER" id="PTHR13222:SF1">
    <property type="entry name" value="RB1-INDUCIBLE COILED-COIL PROTEIN 1"/>
    <property type="match status" value="1"/>
</dbReference>
<evidence type="ECO:0000313" key="11">
    <source>
        <dbReference type="EMBL" id="KIJ15923.1"/>
    </source>
</evidence>
<comment type="function">
    <text evidence="6">Involved in cytoplasm to vacuole transport (Cvt), pexophagy, mitophagy and nucleophagy. Recruits mitochondria for their selective degradation via autophagy (mitophagy) during starvation. Works as scaffold proteins that recruit ATG proteins to the pre-autophagosome (PAS), the site of vesicle/autophagosome formation. Required for the Cvt vesicles completion.</text>
</comment>
<sequence>MIQICRAEDGEAFQVSATLRDIERRGSLELFIHQEVGVDQDAILAYLSDGTRLRTDNVRELVGAHDQTIYVFNKYYLDIDLLDVLKELTVQPPLQLPIEEVLSATPPYKPSQLAAQYLHSAHVYLEHITHTLATLHRQSQAVQIACSSLDLNVLTITDVFDGIASTANKELQRQAALLAGIGADLEIINRVEVHMEFMSPTMRKAIENGEKPRTLGTYVAKDRMNVVADGCARTHNDLRTQFSEAEKAVTWLTGGTDVVRSTVSNTKTIEDAEASGRRFHDAFDKASEIAAALESPATDSDTLMQELKQLDGVLRREVEVVTRAKNEYTEQCIGVLRRISSLNIDLVQLPTTLSQLQIKFRAKNSFLHIQRLHSMLYAYGATVIEIVRRKEFARFFYQRAQSILEVMAKLSASERKRRQVYRGEVHGQLPFDARGMDDPVPTIDFSPSGSKDSTYSLEREDVDAFLQVVHDLEGYARSSSDPAAIGCVQEARFALERLVQRMDNLEAGFDRIAERSLLSASRLSASRRKLTEADEMAFQELSERLRDAEVAKLDQEKSMQQERTAFQAELHRLNEDLQSVQLSANSERERADVLERELHQARAQIESEVVARRILERRNGELTQDLGTQRRERAKALADATEQARVADTLRQELAQVHAQAEEVKVLEARNATKLTQLLEEQTVTLRNLEEARSRGEDLEAQIRIARTENDEVHRMLRESDAEKDRLLNIQATEHDRMLRDHIAEADGDRAILEHQFSELREQLDDARRELKEAHANVELTNADAMGLREELQRVEHELREASHIERLLRDDLAVGRASQSDFEHSLESSAQLVAQMLDVAMAFRNSHFKVLSMVHAYTVHPGVKQGQNNQSMGESAFSPTSRHDAIAEEPSPIDPSDPAGALETLRAFDHDHFLDAIAKTGTVIRKWQKQCKDYRERAKGKISFRNFSKGDLALFLPTRNSISKPWAAFNVSFPHYFLLATGHLAEQLKTREWIVARITSIAEQVVDQKDPSSNPYGLGDGIKFYMLEVEDWTQSSQINKRRTNPRKVSALSDPGTERRSTPPIPERPSIPPGPPRAEVEHSFSVTQPPTSHLFPTRPRANSTPSAGPSSLSRLLAQAVPESPPEKPSSESIPPSRDECTTSDSPPLPPLSSPKQPASSVPQSQAVPVASSPLRPGSRASRASTTSRFSARLPTLAGVSSTAAVVKAVATTAITEHTSSTIAPPHEASSRAGSPLPQESLSEAMSNMTLSRRRTTSHQVSRSSPLGSGLPNIPPQPQTATSTLANFASNWVVPFGRRKKAELGPGPLSETSNGQVGSEHPGSNEVSASEMLKRF</sequence>
<feature type="region of interest" description="Disordered" evidence="8">
    <location>
        <begin position="1217"/>
        <end position="1280"/>
    </location>
</feature>
<feature type="compositionally biased region" description="Polar residues" evidence="8">
    <location>
        <begin position="1237"/>
        <end position="1250"/>
    </location>
</feature>
<evidence type="ECO:0000256" key="8">
    <source>
        <dbReference type="SAM" id="MobiDB-lite"/>
    </source>
</evidence>
<dbReference type="Pfam" id="PF04108">
    <property type="entry name" value="ATG17_like"/>
    <property type="match status" value="1"/>
</dbReference>
<dbReference type="GO" id="GO:0034727">
    <property type="term" value="P:piecemeal microautophagy of the nucleus"/>
    <property type="evidence" value="ECO:0007669"/>
    <property type="project" value="TreeGrafter"/>
</dbReference>
<dbReference type="GO" id="GO:1990316">
    <property type="term" value="C:Atg1/ULK1 kinase complex"/>
    <property type="evidence" value="ECO:0007669"/>
    <property type="project" value="TreeGrafter"/>
</dbReference>
<dbReference type="EMBL" id="KN819335">
    <property type="protein sequence ID" value="KIJ15923.1"/>
    <property type="molecule type" value="Genomic_DNA"/>
</dbReference>
<comment type="similarity">
    <text evidence="1 6">Belongs to the ATG11 family.</text>
</comment>
<evidence type="ECO:0000256" key="5">
    <source>
        <dbReference type="ARBA" id="ARBA00023054"/>
    </source>
</evidence>
<dbReference type="InterPro" id="IPR045326">
    <property type="entry name" value="ATG17-like_dom"/>
</dbReference>
<evidence type="ECO:0000259" key="9">
    <source>
        <dbReference type="Pfam" id="PF04108"/>
    </source>
</evidence>
<feature type="domain" description="Autophagy protein ATG17-like" evidence="9">
    <location>
        <begin position="112"/>
        <end position="425"/>
    </location>
</feature>
<keyword evidence="5 7" id="KW-0175">Coiled coil</keyword>
<feature type="coiled-coil region" evidence="7">
    <location>
        <begin position="488"/>
        <end position="515"/>
    </location>
</feature>